<proteinExistence type="predicted"/>
<sequence length="68" mass="7776">MPDNIKQEVADWIDDDVIAEQIIETLKDEDISPTLEHCQKVWLDFQYTELPVGIRSSVQALADKGDFV</sequence>
<accession>X1LT71</accession>
<comment type="caution">
    <text evidence="1">The sequence shown here is derived from an EMBL/GenBank/DDBJ whole genome shotgun (WGS) entry which is preliminary data.</text>
</comment>
<organism evidence="1">
    <name type="scientific">marine sediment metagenome</name>
    <dbReference type="NCBI Taxonomy" id="412755"/>
    <lineage>
        <taxon>unclassified sequences</taxon>
        <taxon>metagenomes</taxon>
        <taxon>ecological metagenomes</taxon>
    </lineage>
</organism>
<gene>
    <name evidence="1" type="ORF">S06H3_23250</name>
</gene>
<dbReference type="EMBL" id="BARV01012598">
    <property type="protein sequence ID" value="GAI05600.1"/>
    <property type="molecule type" value="Genomic_DNA"/>
</dbReference>
<dbReference type="AlphaFoldDB" id="X1LT71"/>
<protein>
    <submittedName>
        <fullName evidence="1">Uncharacterized protein</fullName>
    </submittedName>
</protein>
<name>X1LT71_9ZZZZ</name>
<evidence type="ECO:0000313" key="1">
    <source>
        <dbReference type="EMBL" id="GAI05600.1"/>
    </source>
</evidence>
<reference evidence="1" key="1">
    <citation type="journal article" date="2014" name="Front. Microbiol.">
        <title>High frequency of phylogenetically diverse reductive dehalogenase-homologous genes in deep subseafloor sedimentary metagenomes.</title>
        <authorList>
            <person name="Kawai M."/>
            <person name="Futagami T."/>
            <person name="Toyoda A."/>
            <person name="Takaki Y."/>
            <person name="Nishi S."/>
            <person name="Hori S."/>
            <person name="Arai W."/>
            <person name="Tsubouchi T."/>
            <person name="Morono Y."/>
            <person name="Uchiyama I."/>
            <person name="Ito T."/>
            <person name="Fujiyama A."/>
            <person name="Inagaki F."/>
            <person name="Takami H."/>
        </authorList>
    </citation>
    <scope>NUCLEOTIDE SEQUENCE</scope>
    <source>
        <strain evidence="1">Expedition CK06-06</strain>
    </source>
</reference>